<feature type="domain" description="Flagellar hook protein FlgE/F/G-like D1" evidence="10">
    <location>
        <begin position="96"/>
        <end position="159"/>
    </location>
</feature>
<dbReference type="NCBIfam" id="TIGR02488">
    <property type="entry name" value="flgG_G_neg"/>
    <property type="match status" value="1"/>
</dbReference>
<dbReference type="Proteomes" id="UP000270261">
    <property type="component" value="Unassembled WGS sequence"/>
</dbReference>
<dbReference type="PANTHER" id="PTHR30435:SF19">
    <property type="entry name" value="FLAGELLAR BASAL-BODY ROD PROTEIN FLGG"/>
    <property type="match status" value="1"/>
</dbReference>
<evidence type="ECO:0000259" key="8">
    <source>
        <dbReference type="Pfam" id="PF00460"/>
    </source>
</evidence>
<dbReference type="InterPro" id="IPR020013">
    <property type="entry name" value="Flagellar_FlgE/F/G"/>
</dbReference>
<name>A0A3R8NSZ6_9BURK</name>
<evidence type="ECO:0000313" key="11">
    <source>
        <dbReference type="EMBL" id="RRN45175.1"/>
    </source>
</evidence>
<dbReference type="InterPro" id="IPR037925">
    <property type="entry name" value="FlgE/F/G-like"/>
</dbReference>
<dbReference type="NCBIfam" id="TIGR03506">
    <property type="entry name" value="FlgEFG_subfam"/>
    <property type="match status" value="2"/>
</dbReference>
<dbReference type="EMBL" id="RRUE01000001">
    <property type="protein sequence ID" value="RRN45175.1"/>
    <property type="molecule type" value="Genomic_DNA"/>
</dbReference>
<evidence type="ECO:0000256" key="4">
    <source>
        <dbReference type="ARBA" id="ARBA00023143"/>
    </source>
</evidence>
<evidence type="ECO:0000256" key="2">
    <source>
        <dbReference type="ARBA" id="ARBA00009677"/>
    </source>
</evidence>
<dbReference type="GO" id="GO:0071978">
    <property type="term" value="P:bacterial-type flagellum-dependent swarming motility"/>
    <property type="evidence" value="ECO:0007669"/>
    <property type="project" value="TreeGrafter"/>
</dbReference>
<keyword evidence="11" id="KW-0966">Cell projection</keyword>
<comment type="subunit">
    <text evidence="7">The basal body constitutes a major portion of the flagellar organelle and consists of four rings (L,P,S, and M) mounted on a central rod. The rod consists of about 26 subunits of FlgG in the distal portion, and FlgB, FlgC and FlgF are thought to build up the proximal portion of the rod with about 6 subunits each.</text>
</comment>
<proteinExistence type="inferred from homology"/>
<sequence>MIRSLWIAKTGLDAQQTQMDVISHNLANVSTNGYKRSQAVFEDLIYQNMRQVGANSSSDTQLPTGLQLGTGVRPVATSRLFTQGNLQQTSNSFDMAISGHGFFQLQMPDGTTGYTRDGSFHPDAQGQLVNANGIPLSPPISVPQGTRDITIANDGTVTVSIAGQDGVTQIGQIQLATFQNAAGLDPQGQNVFKETDASGAPTASTPGMNGAGMIQQGYLETSNVNVVEELVSMIQTQRAYEINSKAIQTSDQMLARISQL</sequence>
<dbReference type="Pfam" id="PF22692">
    <property type="entry name" value="LlgE_F_G_D1"/>
    <property type="match status" value="1"/>
</dbReference>
<dbReference type="PANTHER" id="PTHR30435">
    <property type="entry name" value="FLAGELLAR PROTEIN"/>
    <property type="match status" value="1"/>
</dbReference>
<evidence type="ECO:0000313" key="12">
    <source>
        <dbReference type="Proteomes" id="UP000270261"/>
    </source>
</evidence>
<comment type="subcellular location">
    <subcellularLocation>
        <location evidence="1 7">Bacterial flagellum basal body</location>
    </subcellularLocation>
</comment>
<dbReference type="RefSeq" id="WP_125094605.1">
    <property type="nucleotide sequence ID" value="NZ_RRUE01000001.1"/>
</dbReference>
<dbReference type="GO" id="GO:0009426">
    <property type="term" value="C:bacterial-type flagellum basal body, distal rod"/>
    <property type="evidence" value="ECO:0007669"/>
    <property type="project" value="UniProtKB-UniRule"/>
</dbReference>
<feature type="domain" description="Flagellar basal-body/hook protein C-terminal" evidence="9">
    <location>
        <begin position="215"/>
        <end position="260"/>
    </location>
</feature>
<evidence type="ECO:0000256" key="6">
    <source>
        <dbReference type="NCBIfam" id="TIGR02488"/>
    </source>
</evidence>
<dbReference type="InterPro" id="IPR010930">
    <property type="entry name" value="Flg_bb/hook_C_dom"/>
</dbReference>
<gene>
    <name evidence="11" type="primary">flgG</name>
    <name evidence="11" type="ORF">EHV23_02715</name>
</gene>
<dbReference type="InterPro" id="IPR012834">
    <property type="entry name" value="FlgG_G_neg"/>
</dbReference>
<dbReference type="Pfam" id="PF00460">
    <property type="entry name" value="Flg_bb_rod"/>
    <property type="match status" value="1"/>
</dbReference>
<dbReference type="InterPro" id="IPR053967">
    <property type="entry name" value="LlgE_F_G-like_D1"/>
</dbReference>
<keyword evidence="11" id="KW-0969">Cilium</keyword>
<evidence type="ECO:0000256" key="3">
    <source>
        <dbReference type="ARBA" id="ARBA00017948"/>
    </source>
</evidence>
<comment type="caution">
    <text evidence="11">The sequence shown here is derived from an EMBL/GenBank/DDBJ whole genome shotgun (WGS) entry which is preliminary data.</text>
</comment>
<dbReference type="InterPro" id="IPR001444">
    <property type="entry name" value="Flag_bb_rod_N"/>
</dbReference>
<keyword evidence="4 7" id="KW-0975">Bacterial flagellum</keyword>
<accession>A0A3R8NSZ6</accession>
<evidence type="ECO:0000256" key="5">
    <source>
        <dbReference type="ARBA" id="ARBA00032912"/>
    </source>
</evidence>
<reference evidence="11 12" key="1">
    <citation type="submission" date="2018-11" db="EMBL/GenBank/DDBJ databases">
        <title>Genome sequencing of Lautropia sp. KCOM 2505 (= ChDC F240).</title>
        <authorList>
            <person name="Kook J.-K."/>
            <person name="Park S.-N."/>
            <person name="Lim Y.K."/>
        </authorList>
    </citation>
    <scope>NUCLEOTIDE SEQUENCE [LARGE SCALE GENOMIC DNA]</scope>
    <source>
        <strain evidence="11 12">KCOM 2505</strain>
    </source>
</reference>
<dbReference type="Pfam" id="PF06429">
    <property type="entry name" value="Flg_bbr_C"/>
    <property type="match status" value="1"/>
</dbReference>
<evidence type="ECO:0000259" key="9">
    <source>
        <dbReference type="Pfam" id="PF06429"/>
    </source>
</evidence>
<keyword evidence="12" id="KW-1185">Reference proteome</keyword>
<dbReference type="OrthoDB" id="9804559at2"/>
<protein>
    <recommendedName>
        <fullName evidence="3 6">Flagellar basal-body rod protein FlgG</fullName>
    </recommendedName>
    <alternativeName>
        <fullName evidence="5 7">Distal rod protein</fullName>
    </alternativeName>
</protein>
<keyword evidence="11" id="KW-0282">Flagellum</keyword>
<evidence type="ECO:0000256" key="7">
    <source>
        <dbReference type="RuleBase" id="RU362116"/>
    </source>
</evidence>
<dbReference type="SUPFAM" id="SSF117143">
    <property type="entry name" value="Flagellar hook protein flgE"/>
    <property type="match status" value="1"/>
</dbReference>
<organism evidence="11 12">
    <name type="scientific">Lautropia dentalis</name>
    <dbReference type="NCBI Taxonomy" id="2490857"/>
    <lineage>
        <taxon>Bacteria</taxon>
        <taxon>Pseudomonadati</taxon>
        <taxon>Pseudomonadota</taxon>
        <taxon>Betaproteobacteria</taxon>
        <taxon>Burkholderiales</taxon>
        <taxon>Burkholderiaceae</taxon>
        <taxon>Lautropia</taxon>
    </lineage>
</organism>
<evidence type="ECO:0000256" key="1">
    <source>
        <dbReference type="ARBA" id="ARBA00004117"/>
    </source>
</evidence>
<dbReference type="AlphaFoldDB" id="A0A3R8NSZ6"/>
<evidence type="ECO:0000259" key="10">
    <source>
        <dbReference type="Pfam" id="PF22692"/>
    </source>
</evidence>
<feature type="domain" description="Flagellar basal body rod protein N-terminal" evidence="8">
    <location>
        <begin position="7"/>
        <end position="35"/>
    </location>
</feature>
<comment type="similarity">
    <text evidence="2 7">Belongs to the flagella basal body rod proteins family.</text>
</comment>